<sequence length="317" mass="35959">MVVAINRLEFQVYEKLPSQPESNLKNVNAMTLRSRKEIQGPELVISKDKNEDRIEKELEDEGMRNASPKVIPDSIIRIGTNSSSFPSRLEKPKKQDKEKEILEVFARCLCVNKKKLRGDEHIVVGGNVSVILQKKLPTKCGDPGHLKEIEIIIQLVDYTFAYPDGVVENVLVQVDELIFPANFYVLYMDDGSAPNPSPIILGRPFLSTAQTKIDISNGTLTMKFDGEIVHFNIFDIMKYPVNSHSVFAIHAINHSVQEFSEFACRDKSKVTTNKYQGMKAIYEVKRNRKLRKKTAFNGYLDLGGEPPITRKIELHPD</sequence>
<proteinExistence type="predicted"/>
<reference evidence="2" key="1">
    <citation type="submission" date="2025-08" db="UniProtKB">
        <authorList>
            <consortium name="RefSeq"/>
        </authorList>
    </citation>
    <scope>IDENTIFICATION</scope>
    <source>
        <tissue evidence="2">Leaves</tissue>
    </source>
</reference>
<name>A0ABM4X5E6_COFAR</name>
<dbReference type="GeneID" id="140037967"/>
<gene>
    <name evidence="2" type="primary">LOC140037967</name>
</gene>
<dbReference type="Proteomes" id="UP001652660">
    <property type="component" value="Chromosome 3c"/>
</dbReference>
<keyword evidence="1" id="KW-1185">Reference proteome</keyword>
<evidence type="ECO:0000313" key="1">
    <source>
        <dbReference type="Proteomes" id="UP001652660"/>
    </source>
</evidence>
<protein>
    <submittedName>
        <fullName evidence="2">Uncharacterized protein</fullName>
    </submittedName>
</protein>
<dbReference type="InterPro" id="IPR021109">
    <property type="entry name" value="Peptidase_aspartic_dom_sf"/>
</dbReference>
<dbReference type="PANTHER" id="PTHR33067">
    <property type="entry name" value="RNA-DIRECTED DNA POLYMERASE-RELATED"/>
    <property type="match status" value="1"/>
</dbReference>
<evidence type="ECO:0000313" key="2">
    <source>
        <dbReference type="RefSeq" id="XP_071939257.1"/>
    </source>
</evidence>
<accession>A0ABM4X5E6</accession>
<dbReference type="PANTHER" id="PTHR33067:SF15">
    <property type="entry name" value="RNA-DIRECTED DNA POLYMERASE"/>
    <property type="match status" value="1"/>
</dbReference>
<dbReference type="Gene3D" id="2.40.70.10">
    <property type="entry name" value="Acid Proteases"/>
    <property type="match status" value="1"/>
</dbReference>
<dbReference type="RefSeq" id="XP_071939257.1">
    <property type="nucleotide sequence ID" value="XM_072083156.1"/>
</dbReference>
<organism evidence="1 2">
    <name type="scientific">Coffea arabica</name>
    <name type="common">Arabian coffee</name>
    <dbReference type="NCBI Taxonomy" id="13443"/>
    <lineage>
        <taxon>Eukaryota</taxon>
        <taxon>Viridiplantae</taxon>
        <taxon>Streptophyta</taxon>
        <taxon>Embryophyta</taxon>
        <taxon>Tracheophyta</taxon>
        <taxon>Spermatophyta</taxon>
        <taxon>Magnoliopsida</taxon>
        <taxon>eudicotyledons</taxon>
        <taxon>Gunneridae</taxon>
        <taxon>Pentapetalae</taxon>
        <taxon>asterids</taxon>
        <taxon>lamiids</taxon>
        <taxon>Gentianales</taxon>
        <taxon>Rubiaceae</taxon>
        <taxon>Ixoroideae</taxon>
        <taxon>Gardenieae complex</taxon>
        <taxon>Bertiereae - Coffeeae clade</taxon>
        <taxon>Coffeeae</taxon>
        <taxon>Coffea</taxon>
    </lineage>
</organism>